<dbReference type="Proteomes" id="UP000291343">
    <property type="component" value="Unassembled WGS sequence"/>
</dbReference>
<dbReference type="CDD" id="cd05236">
    <property type="entry name" value="FAR-N_SDR_e"/>
    <property type="match status" value="1"/>
</dbReference>
<dbReference type="PANTHER" id="PTHR11011:SF45">
    <property type="entry name" value="FATTY ACYL-COA REDUCTASE CG8306-RELATED"/>
    <property type="match status" value="1"/>
</dbReference>
<dbReference type="GO" id="GO:0102965">
    <property type="term" value="F:alcohol-forming long-chain fatty acyl-CoA reductase activity"/>
    <property type="evidence" value="ECO:0007669"/>
    <property type="project" value="UniProtKB-EC"/>
</dbReference>
<evidence type="ECO:0000256" key="9">
    <source>
        <dbReference type="ARBA" id="ARBA00052530"/>
    </source>
</evidence>
<evidence type="ECO:0000256" key="10">
    <source>
        <dbReference type="RuleBase" id="RU363097"/>
    </source>
</evidence>
<comment type="function">
    <text evidence="10">Catalyzes the reduction of fatty acyl-CoA to fatty alcohols.</text>
</comment>
<dbReference type="CDD" id="cd09071">
    <property type="entry name" value="FAR_C"/>
    <property type="match status" value="1"/>
</dbReference>
<evidence type="ECO:0000256" key="3">
    <source>
        <dbReference type="ARBA" id="ARBA00022516"/>
    </source>
</evidence>
<dbReference type="InterPro" id="IPR026055">
    <property type="entry name" value="FAR"/>
</dbReference>
<evidence type="ECO:0000256" key="7">
    <source>
        <dbReference type="ARBA" id="ARBA00023098"/>
    </source>
</evidence>
<feature type="domain" description="Fatty acyl-CoA reductase C-terminal" evidence="11">
    <location>
        <begin position="356"/>
        <end position="449"/>
    </location>
</feature>
<gene>
    <name evidence="13" type="ORF">LSTR_LSTR007030</name>
</gene>
<evidence type="ECO:0000313" key="13">
    <source>
        <dbReference type="EMBL" id="RZF33652.1"/>
    </source>
</evidence>
<keyword evidence="7 10" id="KW-0443">Lipid metabolism</keyword>
<dbReference type="PANTHER" id="PTHR11011">
    <property type="entry name" value="MALE STERILITY PROTEIN 2-RELATED"/>
    <property type="match status" value="1"/>
</dbReference>
<evidence type="ECO:0000256" key="8">
    <source>
        <dbReference type="ARBA" id="ARBA00023136"/>
    </source>
</evidence>
<evidence type="ECO:0000256" key="6">
    <source>
        <dbReference type="ARBA" id="ARBA00022989"/>
    </source>
</evidence>
<keyword evidence="14" id="KW-1185">Reference proteome</keyword>
<dbReference type="Pfam" id="PF07993">
    <property type="entry name" value="NAD_binding_4"/>
    <property type="match status" value="1"/>
</dbReference>
<dbReference type="FunCoup" id="A0A482WK72">
    <property type="interactions" value="82"/>
</dbReference>
<evidence type="ECO:0000256" key="5">
    <source>
        <dbReference type="ARBA" id="ARBA00022857"/>
    </source>
</evidence>
<evidence type="ECO:0000313" key="14">
    <source>
        <dbReference type="Proteomes" id="UP000291343"/>
    </source>
</evidence>
<dbReference type="GO" id="GO:0035336">
    <property type="term" value="P:long-chain fatty-acyl-CoA metabolic process"/>
    <property type="evidence" value="ECO:0007669"/>
    <property type="project" value="TreeGrafter"/>
</dbReference>
<dbReference type="STRING" id="195883.A0A482WK72"/>
<keyword evidence="5 10" id="KW-0521">NADP</keyword>
<feature type="domain" description="Thioester reductase (TE)" evidence="12">
    <location>
        <begin position="16"/>
        <end position="285"/>
    </location>
</feature>
<dbReference type="GO" id="GO:0016020">
    <property type="term" value="C:membrane"/>
    <property type="evidence" value="ECO:0007669"/>
    <property type="project" value="UniProtKB-SubCell"/>
</dbReference>
<evidence type="ECO:0000256" key="4">
    <source>
        <dbReference type="ARBA" id="ARBA00022692"/>
    </source>
</evidence>
<reference evidence="13 14" key="1">
    <citation type="journal article" date="2017" name="Gigascience">
        <title>Genome sequence of the small brown planthopper, Laodelphax striatellus.</title>
        <authorList>
            <person name="Zhu J."/>
            <person name="Jiang F."/>
            <person name="Wang X."/>
            <person name="Yang P."/>
            <person name="Bao Y."/>
            <person name="Zhao W."/>
            <person name="Wang W."/>
            <person name="Lu H."/>
            <person name="Wang Q."/>
            <person name="Cui N."/>
            <person name="Li J."/>
            <person name="Chen X."/>
            <person name="Luo L."/>
            <person name="Yu J."/>
            <person name="Kang L."/>
            <person name="Cui F."/>
        </authorList>
    </citation>
    <scope>NUCLEOTIDE SEQUENCE [LARGE SCALE GENOMIC DNA]</scope>
    <source>
        <strain evidence="13">Lst14</strain>
    </source>
</reference>
<organism evidence="13 14">
    <name type="scientific">Laodelphax striatellus</name>
    <name type="common">Small brown planthopper</name>
    <name type="synonym">Delphax striatella</name>
    <dbReference type="NCBI Taxonomy" id="195883"/>
    <lineage>
        <taxon>Eukaryota</taxon>
        <taxon>Metazoa</taxon>
        <taxon>Ecdysozoa</taxon>
        <taxon>Arthropoda</taxon>
        <taxon>Hexapoda</taxon>
        <taxon>Insecta</taxon>
        <taxon>Pterygota</taxon>
        <taxon>Neoptera</taxon>
        <taxon>Paraneoptera</taxon>
        <taxon>Hemiptera</taxon>
        <taxon>Auchenorrhyncha</taxon>
        <taxon>Fulgoroidea</taxon>
        <taxon>Delphacidae</taxon>
        <taxon>Criomorphinae</taxon>
        <taxon>Laodelphax</taxon>
    </lineage>
</organism>
<protein>
    <recommendedName>
        <fullName evidence="10">Fatty acyl-CoA reductase</fullName>
        <ecNumber evidence="10">1.2.1.84</ecNumber>
    </recommendedName>
</protein>
<dbReference type="EMBL" id="QKKF02033617">
    <property type="protein sequence ID" value="RZF33652.1"/>
    <property type="molecule type" value="Genomic_DNA"/>
</dbReference>
<dbReference type="EC" id="1.2.1.84" evidence="10"/>
<dbReference type="InterPro" id="IPR033640">
    <property type="entry name" value="FAR_C"/>
</dbReference>
<dbReference type="SUPFAM" id="SSF51735">
    <property type="entry name" value="NAD(P)-binding Rossmann-fold domains"/>
    <property type="match status" value="1"/>
</dbReference>
<dbReference type="FunFam" id="3.40.50.720:FF:000143">
    <property type="entry name" value="Fatty acyl-CoA reductase"/>
    <property type="match status" value="1"/>
</dbReference>
<accession>A0A482WK72</accession>
<comment type="subcellular location">
    <subcellularLocation>
        <location evidence="1">Membrane</location>
        <topology evidence="1">Multi-pass membrane protein</topology>
    </subcellularLocation>
</comment>
<sequence length="508" mass="57002">MSPNIVDIFDGASVFITGATGFVGMALVEKLLRCLPNIKHIYVLIRPKKGMEVSERLKKVLEDRVFSKVRESLGNEPFQKVIAVAGDVGEKNLGLKMEDRLEMKHKVNFIFHSAATLDFEASLKTTVQINLIGTDRVVELSKEMVNLKAFVHVSSAYVNANRKSVDEVIYKCPVMFPEDIMGLAEGDNDALLDAMTPKLIGDLPNTYTYTKNLAEHVVAGLENSVIIRPSMIVGAWKEPIPGWTNSKNGPQGFIMGAAKGVVRRLPVDKHLIYDYIPVDVVVNHMILAAWHVVKNKPKQTDVFHVTTSTYKPFKWSNVENEVTQLLHKYPLKSAVWYPTLKLLPSLFLFRISAFIFHMIPAYILDTVTRIGGGRPILVRLHTNVNKSLGRLAPFIFNEWLFDNKKSLALHKSIPTAEEREMFGVDVGSLEWSSFFNDLAQGVREFLNNESPKTLASARKKDKVLYVLNVLLQIFVVGGIWFGFSCIMGQSMAISSYILPIIVFISSFL</sequence>
<comment type="caution">
    <text evidence="13">The sequence shown here is derived from an EMBL/GenBank/DDBJ whole genome shotgun (WGS) entry which is preliminary data.</text>
</comment>
<keyword evidence="8 10" id="KW-0472">Membrane</keyword>
<dbReference type="Pfam" id="PF03015">
    <property type="entry name" value="Sterile"/>
    <property type="match status" value="1"/>
</dbReference>
<name>A0A482WK72_LAOST</name>
<evidence type="ECO:0000256" key="2">
    <source>
        <dbReference type="ARBA" id="ARBA00005928"/>
    </source>
</evidence>
<comment type="similarity">
    <text evidence="2 10">Belongs to the fatty acyl-CoA reductase family.</text>
</comment>
<dbReference type="InterPro" id="IPR013120">
    <property type="entry name" value="FAR_NAD-bd"/>
</dbReference>
<evidence type="ECO:0000259" key="11">
    <source>
        <dbReference type="Pfam" id="PF03015"/>
    </source>
</evidence>
<dbReference type="Gene3D" id="3.40.50.720">
    <property type="entry name" value="NAD(P)-binding Rossmann-like Domain"/>
    <property type="match status" value="1"/>
</dbReference>
<keyword evidence="6 10" id="KW-1133">Transmembrane helix</keyword>
<dbReference type="AlphaFoldDB" id="A0A482WK72"/>
<keyword evidence="10" id="KW-0560">Oxidoreductase</keyword>
<feature type="transmembrane region" description="Helical" evidence="10">
    <location>
        <begin position="342"/>
        <end position="364"/>
    </location>
</feature>
<keyword evidence="4 10" id="KW-0812">Transmembrane</keyword>
<dbReference type="InParanoid" id="A0A482WK72"/>
<feature type="transmembrane region" description="Helical" evidence="10">
    <location>
        <begin position="463"/>
        <end position="483"/>
    </location>
</feature>
<dbReference type="SMR" id="A0A482WK72"/>
<dbReference type="InterPro" id="IPR036291">
    <property type="entry name" value="NAD(P)-bd_dom_sf"/>
</dbReference>
<proteinExistence type="inferred from homology"/>
<feature type="transmembrane region" description="Helical" evidence="10">
    <location>
        <begin position="489"/>
        <end position="507"/>
    </location>
</feature>
<comment type="catalytic activity">
    <reaction evidence="9 10">
        <text>a long-chain fatty acyl-CoA + 2 NADPH + 2 H(+) = a long-chain primary fatty alcohol + 2 NADP(+) + CoA</text>
        <dbReference type="Rhea" id="RHEA:52716"/>
        <dbReference type="ChEBI" id="CHEBI:15378"/>
        <dbReference type="ChEBI" id="CHEBI:57287"/>
        <dbReference type="ChEBI" id="CHEBI:57783"/>
        <dbReference type="ChEBI" id="CHEBI:58349"/>
        <dbReference type="ChEBI" id="CHEBI:77396"/>
        <dbReference type="ChEBI" id="CHEBI:83139"/>
        <dbReference type="EC" id="1.2.1.84"/>
    </reaction>
</comment>
<evidence type="ECO:0000256" key="1">
    <source>
        <dbReference type="ARBA" id="ARBA00004141"/>
    </source>
</evidence>
<evidence type="ECO:0000259" key="12">
    <source>
        <dbReference type="Pfam" id="PF07993"/>
    </source>
</evidence>
<keyword evidence="3 10" id="KW-0444">Lipid biosynthesis</keyword>
<dbReference type="OrthoDB" id="429813at2759"/>
<dbReference type="GO" id="GO:0005777">
    <property type="term" value="C:peroxisome"/>
    <property type="evidence" value="ECO:0007669"/>
    <property type="project" value="TreeGrafter"/>
</dbReference>
<dbReference type="GO" id="GO:0080019">
    <property type="term" value="F:alcohol-forming very long-chain fatty acyl-CoA reductase activity"/>
    <property type="evidence" value="ECO:0007669"/>
    <property type="project" value="InterPro"/>
</dbReference>